<evidence type="ECO:0000313" key="2">
    <source>
        <dbReference type="Proteomes" id="UP000773469"/>
    </source>
</evidence>
<accession>A0ABQ4P0S1</accession>
<dbReference type="RefSeq" id="WP_220756963.1">
    <property type="nucleotide sequence ID" value="NZ_BPEU01000013.1"/>
</dbReference>
<protein>
    <recommendedName>
        <fullName evidence="3">C2H2-type domain-containing protein</fullName>
    </recommendedName>
</protein>
<keyword evidence="2" id="KW-1185">Reference proteome</keyword>
<dbReference type="EMBL" id="BPEU01000013">
    <property type="protein sequence ID" value="GIU41114.1"/>
    <property type="molecule type" value="Genomic_DNA"/>
</dbReference>
<organism evidence="1 2">
    <name type="scientific">Shewanella colwelliana</name>
    <name type="common">Alteromonas colwelliana</name>
    <dbReference type="NCBI Taxonomy" id="23"/>
    <lineage>
        <taxon>Bacteria</taxon>
        <taxon>Pseudomonadati</taxon>
        <taxon>Pseudomonadota</taxon>
        <taxon>Gammaproteobacteria</taxon>
        <taxon>Alteromonadales</taxon>
        <taxon>Shewanellaceae</taxon>
        <taxon>Shewanella</taxon>
    </lineage>
</organism>
<name>A0ABQ4P0S1_SHECO</name>
<evidence type="ECO:0008006" key="3">
    <source>
        <dbReference type="Google" id="ProtNLM"/>
    </source>
</evidence>
<proteinExistence type="predicted"/>
<gene>
    <name evidence="1" type="ORF">TUM3794_20850</name>
</gene>
<comment type="caution">
    <text evidence="1">The sequence shown here is derived from an EMBL/GenBank/DDBJ whole genome shotgun (WGS) entry which is preliminary data.</text>
</comment>
<dbReference type="Proteomes" id="UP000773469">
    <property type="component" value="Unassembled WGS sequence"/>
</dbReference>
<reference evidence="1 2" key="1">
    <citation type="submission" date="2021-05" db="EMBL/GenBank/DDBJ databases">
        <title>Molecular characterization for Shewanella algae harboring chromosomal blaOXA-55-like strains isolated from clinical and environment sample.</title>
        <authorList>
            <person name="Ohama Y."/>
            <person name="Aoki K."/>
            <person name="Harada S."/>
            <person name="Moriya K."/>
            <person name="Ishii Y."/>
            <person name="Tateda K."/>
        </authorList>
    </citation>
    <scope>NUCLEOTIDE SEQUENCE [LARGE SCALE GENOMIC DNA]</scope>
    <source>
        <strain evidence="1 2">MBTL60-118</strain>
    </source>
</reference>
<evidence type="ECO:0000313" key="1">
    <source>
        <dbReference type="EMBL" id="GIU41114.1"/>
    </source>
</evidence>
<sequence>MTDNKQDWARFFEYEKSLLHKLNENSECLANVPGNEPTYLTQIVNGKLREKAPRYIRWIGRTSLSESEINHDIAMLKNLYLKASGYPSEDVVFPERFPQFYESIDRITLSTFNAYSSRALKQDEPVQISYQAVFFSDDETDVSEVISEYEEYKASLIEFGLLSADYTIENYEYHCAFSLTVHGDELFNHFDAMEITARSLTGQQYIANVACDPCEPSFKTNYGFILTHSQCHVSAAPRRKPRKDALERCADRLSLPVATAIEFWKKA</sequence>